<organism evidence="1 2">
    <name type="scientific">Protopolystoma xenopodis</name>
    <dbReference type="NCBI Taxonomy" id="117903"/>
    <lineage>
        <taxon>Eukaryota</taxon>
        <taxon>Metazoa</taxon>
        <taxon>Spiralia</taxon>
        <taxon>Lophotrochozoa</taxon>
        <taxon>Platyhelminthes</taxon>
        <taxon>Monogenea</taxon>
        <taxon>Polyopisthocotylea</taxon>
        <taxon>Polystomatidea</taxon>
        <taxon>Polystomatidae</taxon>
        <taxon>Protopolystoma</taxon>
    </lineage>
</organism>
<evidence type="ECO:0000313" key="2">
    <source>
        <dbReference type="Proteomes" id="UP000784294"/>
    </source>
</evidence>
<gene>
    <name evidence="1" type="ORF">PXEA_LOCUS32635</name>
</gene>
<reference evidence="1" key="1">
    <citation type="submission" date="2018-11" db="EMBL/GenBank/DDBJ databases">
        <authorList>
            <consortium name="Pathogen Informatics"/>
        </authorList>
    </citation>
    <scope>NUCLEOTIDE SEQUENCE</scope>
</reference>
<dbReference type="AlphaFoldDB" id="A0A3S5C6T8"/>
<evidence type="ECO:0000313" key="1">
    <source>
        <dbReference type="EMBL" id="VEL39195.1"/>
    </source>
</evidence>
<dbReference type="Proteomes" id="UP000784294">
    <property type="component" value="Unassembled WGS sequence"/>
</dbReference>
<proteinExistence type="predicted"/>
<sequence>MSTVWGSFVLGAADVPTIFLEPGDIFFGRAPQSGELVCMESPEPVDEPRLPDEESFQAESRPSLCRSWPDWLVDEYMMQQQQLLEYLHPAYALQVATYQLAMKGEDEE</sequence>
<protein>
    <submittedName>
        <fullName evidence="1">Uncharacterized protein</fullName>
    </submittedName>
</protein>
<name>A0A3S5C6T8_9PLAT</name>
<keyword evidence="2" id="KW-1185">Reference proteome</keyword>
<accession>A0A3S5C6T8</accession>
<comment type="caution">
    <text evidence="1">The sequence shown here is derived from an EMBL/GenBank/DDBJ whole genome shotgun (WGS) entry which is preliminary data.</text>
</comment>
<dbReference type="EMBL" id="CAAALY010260406">
    <property type="protein sequence ID" value="VEL39195.1"/>
    <property type="molecule type" value="Genomic_DNA"/>
</dbReference>